<dbReference type="OrthoDB" id="9791067at2"/>
<accession>A0A177N8U7</accession>
<dbReference type="RefSeq" id="WP_066983936.1">
    <property type="nucleotide sequence ID" value="NZ_LUUI01000115.1"/>
</dbReference>
<dbReference type="InterPro" id="IPR016796">
    <property type="entry name" value="UCP021774"/>
</dbReference>
<organism evidence="2 3">
    <name type="scientific">Methylomonas lenta</name>
    <dbReference type="NCBI Taxonomy" id="980561"/>
    <lineage>
        <taxon>Bacteria</taxon>
        <taxon>Pseudomonadati</taxon>
        <taxon>Pseudomonadota</taxon>
        <taxon>Gammaproteobacteria</taxon>
        <taxon>Methylococcales</taxon>
        <taxon>Methylococcaceae</taxon>
        <taxon>Methylomonas</taxon>
    </lineage>
</organism>
<dbReference type="CDD" id="cd14797">
    <property type="entry name" value="DUF302"/>
    <property type="match status" value="1"/>
</dbReference>
<evidence type="ECO:0000313" key="2">
    <source>
        <dbReference type="EMBL" id="OAI13913.1"/>
    </source>
</evidence>
<dbReference type="PIRSF" id="PIRSF021774">
    <property type="entry name" value="UCP021774"/>
    <property type="match status" value="1"/>
</dbReference>
<dbReference type="EMBL" id="LUUI01000115">
    <property type="protein sequence ID" value="OAI13913.1"/>
    <property type="molecule type" value="Genomic_DNA"/>
</dbReference>
<dbReference type="Gene3D" id="3.30.310.70">
    <property type="entry name" value="TT1751-like domain"/>
    <property type="match status" value="1"/>
</dbReference>
<gene>
    <name evidence="2" type="ORF">A1359_11655</name>
</gene>
<comment type="caution">
    <text evidence="2">The sequence shown here is derived from an EMBL/GenBank/DDBJ whole genome shotgun (WGS) entry which is preliminary data.</text>
</comment>
<dbReference type="InterPro" id="IPR005180">
    <property type="entry name" value="DUF302"/>
</dbReference>
<dbReference type="Pfam" id="PF03625">
    <property type="entry name" value="DUF302"/>
    <property type="match status" value="1"/>
</dbReference>
<evidence type="ECO:0000313" key="3">
    <source>
        <dbReference type="Proteomes" id="UP000078476"/>
    </source>
</evidence>
<dbReference type="PANTHER" id="PTHR38342">
    <property type="entry name" value="SLR5037 PROTEIN"/>
    <property type="match status" value="1"/>
</dbReference>
<dbReference type="Proteomes" id="UP000078476">
    <property type="component" value="Unassembled WGS sequence"/>
</dbReference>
<sequence length="128" mass="14107">MLYKLTSNKSVSETATALHTAVEANHFGVMQVHNLKETMNKKGVEFVNECQIFEVCQPLQAKKVLDENMSVSTALPCRISVYEEDGKTMLATLKPSTLLAMFNTPQLAEVAQEVEDTIVKIMNEAASA</sequence>
<dbReference type="AlphaFoldDB" id="A0A177N8U7"/>
<feature type="domain" description="DUF302" evidence="1">
    <location>
        <begin position="33"/>
        <end position="95"/>
    </location>
</feature>
<proteinExistence type="predicted"/>
<evidence type="ECO:0000259" key="1">
    <source>
        <dbReference type="Pfam" id="PF03625"/>
    </source>
</evidence>
<dbReference type="PANTHER" id="PTHR38342:SF1">
    <property type="entry name" value="SLR5037 PROTEIN"/>
    <property type="match status" value="1"/>
</dbReference>
<dbReference type="InterPro" id="IPR035923">
    <property type="entry name" value="TT1751-like_sf"/>
</dbReference>
<protein>
    <recommendedName>
        <fullName evidence="1">DUF302 domain-containing protein</fullName>
    </recommendedName>
</protein>
<name>A0A177N8U7_9GAMM</name>
<dbReference type="STRING" id="980561.A1359_11655"/>
<dbReference type="SUPFAM" id="SSF103247">
    <property type="entry name" value="TT1751-like"/>
    <property type="match status" value="1"/>
</dbReference>
<keyword evidence="3" id="KW-1185">Reference proteome</keyword>
<reference evidence="2 3" key="1">
    <citation type="submission" date="2016-03" db="EMBL/GenBank/DDBJ databases">
        <authorList>
            <person name="Ploux O."/>
        </authorList>
    </citation>
    <scope>NUCLEOTIDE SEQUENCE [LARGE SCALE GENOMIC DNA]</scope>
    <source>
        <strain evidence="2 3">R-45370</strain>
    </source>
</reference>